<accession>A0A3N0GW78</accession>
<dbReference type="EMBL" id="RJSF01000009">
    <property type="protein sequence ID" value="RNM16410.1"/>
    <property type="molecule type" value="Genomic_DNA"/>
</dbReference>
<name>A0A3N0GW78_9ACTN</name>
<protein>
    <submittedName>
        <fullName evidence="3">Uncharacterized protein</fullName>
    </submittedName>
</protein>
<proteinExistence type="predicted"/>
<feature type="transmembrane region" description="Helical" evidence="2">
    <location>
        <begin position="38"/>
        <end position="58"/>
    </location>
</feature>
<feature type="region of interest" description="Disordered" evidence="1">
    <location>
        <begin position="65"/>
        <end position="91"/>
    </location>
</feature>
<sequence length="91" mass="9374">MNTRPVSIAHLVFGLVFLGASVLWAVGAATNADAPDLALMAPIVLIGAGVVGLVGIVVNSRNARRRGLPADDATTTPEPEYAGPAPEQEER</sequence>
<keyword evidence="2" id="KW-0472">Membrane</keyword>
<evidence type="ECO:0000256" key="1">
    <source>
        <dbReference type="SAM" id="MobiDB-lite"/>
    </source>
</evidence>
<organism evidence="3 4">
    <name type="scientific">Nocardioides pocheonensis</name>
    <dbReference type="NCBI Taxonomy" id="661485"/>
    <lineage>
        <taxon>Bacteria</taxon>
        <taxon>Bacillati</taxon>
        <taxon>Actinomycetota</taxon>
        <taxon>Actinomycetes</taxon>
        <taxon>Propionibacteriales</taxon>
        <taxon>Nocardioidaceae</taxon>
        <taxon>Nocardioides</taxon>
    </lineage>
</organism>
<dbReference type="OrthoDB" id="3790651at2"/>
<dbReference type="RefSeq" id="WP_123221906.1">
    <property type="nucleotide sequence ID" value="NZ_RJSF01000009.1"/>
</dbReference>
<keyword evidence="2" id="KW-0812">Transmembrane</keyword>
<reference evidence="3 4" key="1">
    <citation type="submission" date="2018-11" db="EMBL/GenBank/DDBJ databases">
        <authorList>
            <person name="Li F."/>
        </authorList>
    </citation>
    <scope>NUCLEOTIDE SEQUENCE [LARGE SCALE GENOMIC DNA]</scope>
    <source>
        <strain evidence="3 4">Gsoil 818</strain>
    </source>
</reference>
<keyword evidence="2" id="KW-1133">Transmembrane helix</keyword>
<comment type="caution">
    <text evidence="3">The sequence shown here is derived from an EMBL/GenBank/DDBJ whole genome shotgun (WGS) entry which is preliminary data.</text>
</comment>
<evidence type="ECO:0000313" key="4">
    <source>
        <dbReference type="Proteomes" id="UP000279994"/>
    </source>
</evidence>
<evidence type="ECO:0000313" key="3">
    <source>
        <dbReference type="EMBL" id="RNM16410.1"/>
    </source>
</evidence>
<dbReference type="AlphaFoldDB" id="A0A3N0GW78"/>
<dbReference type="Proteomes" id="UP000279994">
    <property type="component" value="Unassembled WGS sequence"/>
</dbReference>
<keyword evidence="4" id="KW-1185">Reference proteome</keyword>
<gene>
    <name evidence="3" type="ORF">EFL26_05570</name>
</gene>
<evidence type="ECO:0000256" key="2">
    <source>
        <dbReference type="SAM" id="Phobius"/>
    </source>
</evidence>